<dbReference type="Proteomes" id="UP000245207">
    <property type="component" value="Unassembled WGS sequence"/>
</dbReference>
<accession>A0A2U1N8I5</accession>
<reference evidence="2 3" key="1">
    <citation type="journal article" date="2018" name="Mol. Plant">
        <title>The genome of Artemisia annua provides insight into the evolution of Asteraceae family and artemisinin biosynthesis.</title>
        <authorList>
            <person name="Shen Q."/>
            <person name="Zhang L."/>
            <person name="Liao Z."/>
            <person name="Wang S."/>
            <person name="Yan T."/>
            <person name="Shi P."/>
            <person name="Liu M."/>
            <person name="Fu X."/>
            <person name="Pan Q."/>
            <person name="Wang Y."/>
            <person name="Lv Z."/>
            <person name="Lu X."/>
            <person name="Zhang F."/>
            <person name="Jiang W."/>
            <person name="Ma Y."/>
            <person name="Chen M."/>
            <person name="Hao X."/>
            <person name="Li L."/>
            <person name="Tang Y."/>
            <person name="Lv G."/>
            <person name="Zhou Y."/>
            <person name="Sun X."/>
            <person name="Brodelius P.E."/>
            <person name="Rose J.K.C."/>
            <person name="Tang K."/>
        </authorList>
    </citation>
    <scope>NUCLEOTIDE SEQUENCE [LARGE SCALE GENOMIC DNA]</scope>
    <source>
        <strain evidence="3">cv. Huhao1</strain>
        <tissue evidence="2">Leaf</tissue>
    </source>
</reference>
<sequence>MEPIYALWFLFMDYMSYSDAKLDSRVKRVFHKYDFQGESGLLQFWECSTHEGTNDIGCSLTLTDQFCMSNIHDNRLLDYRTRCFDNSNRFIGQQTNVGIWFAGRAAQTGVADHRTRHVVFNQDLNQYIDEASGMGQLVVPVYFNHPGAGMKLAGIIEHITTQPKESYIADFNQIHNLLMRENLSSMYMGKTIKVKYNHHIVKFRLPFSAKLPDLKKQVTMRFKEWESKTLCIKYEDTNRNRHSILSDHELEFCIAESISSRTSVIRMYIEENLTEKSLKVGQRKRHLSQNKRQNMNFIEFGKEGMVSKGKVQIMPSG</sequence>
<proteinExistence type="predicted"/>
<feature type="domain" description="PB1" evidence="1">
    <location>
        <begin position="189"/>
        <end position="272"/>
    </location>
</feature>
<dbReference type="EMBL" id="PKPP01003356">
    <property type="protein sequence ID" value="PWA69825.1"/>
    <property type="molecule type" value="Genomic_DNA"/>
</dbReference>
<evidence type="ECO:0000259" key="1">
    <source>
        <dbReference type="SMART" id="SM00666"/>
    </source>
</evidence>
<gene>
    <name evidence="2" type="ORF">CTI12_AA281050</name>
</gene>
<dbReference type="GO" id="GO:0003700">
    <property type="term" value="F:DNA-binding transcription factor activity"/>
    <property type="evidence" value="ECO:0007669"/>
    <property type="project" value="InterPro"/>
</dbReference>
<dbReference type="SUPFAM" id="SSF54277">
    <property type="entry name" value="CAD &amp; PB1 domains"/>
    <property type="match status" value="1"/>
</dbReference>
<evidence type="ECO:0000313" key="3">
    <source>
        <dbReference type="Proteomes" id="UP000245207"/>
    </source>
</evidence>
<dbReference type="OrthoDB" id="1707073at2759"/>
<name>A0A2U1N8I5_ARTAN</name>
<dbReference type="PANTHER" id="PTHR32002:SF35">
    <property type="entry name" value="PROTEIN NLP6"/>
    <property type="match status" value="1"/>
</dbReference>
<evidence type="ECO:0000313" key="2">
    <source>
        <dbReference type="EMBL" id="PWA69825.1"/>
    </source>
</evidence>
<dbReference type="Pfam" id="PF00564">
    <property type="entry name" value="PB1"/>
    <property type="match status" value="1"/>
</dbReference>
<dbReference type="InterPro" id="IPR000270">
    <property type="entry name" value="PB1_dom"/>
</dbReference>
<dbReference type="Gene3D" id="3.10.20.90">
    <property type="entry name" value="Phosphatidylinositol 3-kinase Catalytic Subunit, Chain A, domain 1"/>
    <property type="match status" value="1"/>
</dbReference>
<dbReference type="AlphaFoldDB" id="A0A2U1N8I5"/>
<dbReference type="InterPro" id="IPR045012">
    <property type="entry name" value="NLP"/>
</dbReference>
<dbReference type="SMART" id="SM00666">
    <property type="entry name" value="PB1"/>
    <property type="match status" value="1"/>
</dbReference>
<protein>
    <submittedName>
        <fullName evidence="2">PB1 domain-containing protein</fullName>
    </submittedName>
</protein>
<comment type="caution">
    <text evidence="2">The sequence shown here is derived from an EMBL/GenBank/DDBJ whole genome shotgun (WGS) entry which is preliminary data.</text>
</comment>
<dbReference type="PANTHER" id="PTHR32002">
    <property type="entry name" value="PROTEIN NLP8"/>
    <property type="match status" value="1"/>
</dbReference>
<organism evidence="2 3">
    <name type="scientific">Artemisia annua</name>
    <name type="common">Sweet wormwood</name>
    <dbReference type="NCBI Taxonomy" id="35608"/>
    <lineage>
        <taxon>Eukaryota</taxon>
        <taxon>Viridiplantae</taxon>
        <taxon>Streptophyta</taxon>
        <taxon>Embryophyta</taxon>
        <taxon>Tracheophyta</taxon>
        <taxon>Spermatophyta</taxon>
        <taxon>Magnoliopsida</taxon>
        <taxon>eudicotyledons</taxon>
        <taxon>Gunneridae</taxon>
        <taxon>Pentapetalae</taxon>
        <taxon>asterids</taxon>
        <taxon>campanulids</taxon>
        <taxon>Asterales</taxon>
        <taxon>Asteraceae</taxon>
        <taxon>Asteroideae</taxon>
        <taxon>Anthemideae</taxon>
        <taxon>Artemisiinae</taxon>
        <taxon>Artemisia</taxon>
    </lineage>
</organism>
<keyword evidence="3" id="KW-1185">Reference proteome</keyword>